<proteinExistence type="predicted"/>
<evidence type="ECO:0000259" key="2">
    <source>
        <dbReference type="Pfam" id="PF14297"/>
    </source>
</evidence>
<accession>A0A0F8Z8W2</accession>
<evidence type="ECO:0000256" key="1">
    <source>
        <dbReference type="SAM" id="MobiDB-lite"/>
    </source>
</evidence>
<feature type="non-terminal residue" evidence="3">
    <location>
        <position position="182"/>
    </location>
</feature>
<dbReference type="InterPro" id="IPR025400">
    <property type="entry name" value="Lin1244/Lin1753-like_N"/>
</dbReference>
<dbReference type="Pfam" id="PF14297">
    <property type="entry name" value="Lin1244_N"/>
    <property type="match status" value="1"/>
</dbReference>
<dbReference type="EMBL" id="LAZR01049191">
    <property type="protein sequence ID" value="KKK90227.1"/>
    <property type="molecule type" value="Genomic_DNA"/>
</dbReference>
<comment type="caution">
    <text evidence="3">The sequence shown here is derived from an EMBL/GenBank/DDBJ whole genome shotgun (WGS) entry which is preliminary data.</text>
</comment>
<organism evidence="3">
    <name type="scientific">marine sediment metagenome</name>
    <dbReference type="NCBI Taxonomy" id="412755"/>
    <lineage>
        <taxon>unclassified sequences</taxon>
        <taxon>metagenomes</taxon>
        <taxon>ecological metagenomes</taxon>
    </lineage>
</organism>
<feature type="compositionally biased region" description="Basic and acidic residues" evidence="1">
    <location>
        <begin position="132"/>
        <end position="147"/>
    </location>
</feature>
<evidence type="ECO:0000313" key="3">
    <source>
        <dbReference type="EMBL" id="KKK90227.1"/>
    </source>
</evidence>
<feature type="domain" description="Lin1244/Lin1753-like N-terminal" evidence="2">
    <location>
        <begin position="3"/>
        <end position="85"/>
    </location>
</feature>
<gene>
    <name evidence="3" type="ORF">LCGC14_2725180</name>
</gene>
<protein>
    <recommendedName>
        <fullName evidence="2">Lin1244/Lin1753-like N-terminal domain-containing protein</fullName>
    </recommendedName>
</protein>
<sequence length="182" mass="21033">MKWFKHDTDANRDPKLEKVLMRYGAEGYALYWLCIELIAAPIDKHNITFELEHDAEILAHRLKMDSANVEEIMTFMVNQELFEIDATTRRVSCLKIANRIENSIIKNPELKQIQKLIEDDPGQSRTIPDNSGKARPEEKRLDTDKTRGRVPRKRAPADFTVSVQMYEWAEATLGLQASTVQF</sequence>
<reference evidence="3" key="1">
    <citation type="journal article" date="2015" name="Nature">
        <title>Complex archaea that bridge the gap between prokaryotes and eukaryotes.</title>
        <authorList>
            <person name="Spang A."/>
            <person name="Saw J.H."/>
            <person name="Jorgensen S.L."/>
            <person name="Zaremba-Niedzwiedzka K."/>
            <person name="Martijn J."/>
            <person name="Lind A.E."/>
            <person name="van Eijk R."/>
            <person name="Schleper C."/>
            <person name="Guy L."/>
            <person name="Ettema T.J."/>
        </authorList>
    </citation>
    <scope>NUCLEOTIDE SEQUENCE</scope>
</reference>
<name>A0A0F8Z8W2_9ZZZZ</name>
<feature type="region of interest" description="Disordered" evidence="1">
    <location>
        <begin position="118"/>
        <end position="153"/>
    </location>
</feature>
<dbReference type="AlphaFoldDB" id="A0A0F8Z8W2"/>